<evidence type="ECO:0000313" key="3">
    <source>
        <dbReference type="EMBL" id="SNX59561.1"/>
    </source>
</evidence>
<accession>A0A285BW86</accession>
<dbReference type="Gene3D" id="1.20.1260.30">
    <property type="match status" value="1"/>
</dbReference>
<gene>
    <name evidence="3" type="ORF">SAMN06296273_1003</name>
</gene>
<dbReference type="EMBL" id="LT907782">
    <property type="protein sequence ID" value="SNX59561.1"/>
    <property type="molecule type" value="Genomic_DNA"/>
</dbReference>
<dbReference type="AlphaFoldDB" id="A0A285BW86"/>
<evidence type="ECO:0000313" key="4">
    <source>
        <dbReference type="Proteomes" id="UP000242498"/>
    </source>
</evidence>
<comment type="similarity">
    <text evidence="1">Belongs to the N(4)/N(6)-methyltransferase family.</text>
</comment>
<protein>
    <submittedName>
        <fullName evidence="3">HsdM N-terminal domain-containing protein</fullName>
    </submittedName>
</protein>
<sequence>MAKAKVIKTEPLEKQLWKAADKLRKNIDAAEYM</sequence>
<dbReference type="RefSeq" id="WP_231990397.1">
    <property type="nucleotide sequence ID" value="NZ_LT907782.1"/>
</dbReference>
<evidence type="ECO:0000256" key="1">
    <source>
        <dbReference type="ARBA" id="ARBA00006594"/>
    </source>
</evidence>
<name>A0A285BW86_9PROT</name>
<evidence type="ECO:0000256" key="2">
    <source>
        <dbReference type="ARBA" id="ARBA00022747"/>
    </source>
</evidence>
<organism evidence="3 4">
    <name type="scientific">Nitrosomonas ureae</name>
    <dbReference type="NCBI Taxonomy" id="44577"/>
    <lineage>
        <taxon>Bacteria</taxon>
        <taxon>Pseudomonadati</taxon>
        <taxon>Pseudomonadota</taxon>
        <taxon>Betaproteobacteria</taxon>
        <taxon>Nitrosomonadales</taxon>
        <taxon>Nitrosomonadaceae</taxon>
        <taxon>Nitrosomonas</taxon>
    </lineage>
</organism>
<proteinExistence type="inferred from homology"/>
<reference evidence="3 4" key="1">
    <citation type="submission" date="2017-08" db="EMBL/GenBank/DDBJ databases">
        <authorList>
            <person name="de Groot N.N."/>
        </authorList>
    </citation>
    <scope>NUCLEOTIDE SEQUENCE [LARGE SCALE GENOMIC DNA]</scope>
    <source>
        <strain evidence="3 4">Nm15</strain>
    </source>
</reference>
<keyword evidence="2" id="KW-0680">Restriction system</keyword>
<dbReference type="GO" id="GO:0009307">
    <property type="term" value="P:DNA restriction-modification system"/>
    <property type="evidence" value="ECO:0007669"/>
    <property type="project" value="UniProtKB-KW"/>
</dbReference>
<dbReference type="Proteomes" id="UP000242498">
    <property type="component" value="Chromosome I"/>
</dbReference>
<dbReference type="InterPro" id="IPR038333">
    <property type="entry name" value="T1MK-like_N_sf"/>
</dbReference>